<dbReference type="GO" id="GO:0016787">
    <property type="term" value="F:hydrolase activity"/>
    <property type="evidence" value="ECO:0007669"/>
    <property type="project" value="UniProtKB-KW"/>
</dbReference>
<evidence type="ECO:0000313" key="6">
    <source>
        <dbReference type="EMBL" id="KAK0540345.1"/>
    </source>
</evidence>
<keyword evidence="7" id="KW-1185">Reference proteome</keyword>
<dbReference type="PANTHER" id="PTHR43248:SF25">
    <property type="entry name" value="AB HYDROLASE-1 DOMAIN-CONTAINING PROTEIN-RELATED"/>
    <property type="match status" value="1"/>
</dbReference>
<comment type="similarity">
    <text evidence="1">Belongs to the peptidase S33 family.</text>
</comment>
<keyword evidence="2" id="KW-0378">Hydrolase</keyword>
<evidence type="ECO:0000256" key="1">
    <source>
        <dbReference type="ARBA" id="ARBA00010088"/>
    </source>
</evidence>
<name>A0AAN6JN15_9BASI</name>
<evidence type="ECO:0000256" key="3">
    <source>
        <dbReference type="SAM" id="Phobius"/>
    </source>
</evidence>
<proteinExistence type="inferred from homology"/>
<dbReference type="InterPro" id="IPR013595">
    <property type="entry name" value="Pept_S33_TAP-like_C"/>
</dbReference>
<feature type="domain" description="Peptidase S33 tripeptidyl aminopeptidase-like C-terminal" evidence="5">
    <location>
        <begin position="475"/>
        <end position="565"/>
    </location>
</feature>
<dbReference type="AlphaFoldDB" id="A0AAN6JN15"/>
<comment type="caution">
    <text evidence="6">The sequence shown here is derived from an EMBL/GenBank/DDBJ whole genome shotgun (WGS) entry which is preliminary data.</text>
</comment>
<evidence type="ECO:0000259" key="4">
    <source>
        <dbReference type="Pfam" id="PF00561"/>
    </source>
</evidence>
<accession>A0AAN6JN15</accession>
<dbReference type="Gene3D" id="3.40.50.1820">
    <property type="entry name" value="alpha/beta hydrolase"/>
    <property type="match status" value="1"/>
</dbReference>
<protein>
    <recommendedName>
        <fullName evidence="8">AB hydrolase-1 domain-containing protein</fullName>
    </recommendedName>
</protein>
<gene>
    <name evidence="6" type="ORF">OC842_000533</name>
</gene>
<evidence type="ECO:0000256" key="2">
    <source>
        <dbReference type="ARBA" id="ARBA00022801"/>
    </source>
</evidence>
<keyword evidence="3" id="KW-0472">Membrane</keyword>
<dbReference type="Proteomes" id="UP001176521">
    <property type="component" value="Unassembled WGS sequence"/>
</dbReference>
<organism evidence="6 7">
    <name type="scientific">Tilletia horrida</name>
    <dbReference type="NCBI Taxonomy" id="155126"/>
    <lineage>
        <taxon>Eukaryota</taxon>
        <taxon>Fungi</taxon>
        <taxon>Dikarya</taxon>
        <taxon>Basidiomycota</taxon>
        <taxon>Ustilaginomycotina</taxon>
        <taxon>Exobasidiomycetes</taxon>
        <taxon>Tilletiales</taxon>
        <taxon>Tilletiaceae</taxon>
        <taxon>Tilletia</taxon>
    </lineage>
</organism>
<dbReference type="InterPro" id="IPR029058">
    <property type="entry name" value="AB_hydrolase_fold"/>
</dbReference>
<evidence type="ECO:0008006" key="8">
    <source>
        <dbReference type="Google" id="ProtNLM"/>
    </source>
</evidence>
<dbReference type="Pfam" id="PF08386">
    <property type="entry name" value="Abhydrolase_4"/>
    <property type="match status" value="1"/>
</dbReference>
<evidence type="ECO:0000259" key="5">
    <source>
        <dbReference type="Pfam" id="PF08386"/>
    </source>
</evidence>
<dbReference type="SUPFAM" id="SSF53474">
    <property type="entry name" value="alpha/beta-Hydrolases"/>
    <property type="match status" value="1"/>
</dbReference>
<dbReference type="InterPro" id="IPR000073">
    <property type="entry name" value="AB_hydrolase_1"/>
</dbReference>
<evidence type="ECO:0000313" key="7">
    <source>
        <dbReference type="Proteomes" id="UP001176521"/>
    </source>
</evidence>
<keyword evidence="3" id="KW-1133">Transmembrane helix</keyword>
<sequence length="614" mass="68513">MRRYVRPQDEDKAALRWIRFGKAVVVLCTLATAVMTAWLAIFPASSSSLSSRKRPKMMSLSLRSEAAPDDPLHVVPCYPDGGPWKCGYLDVPLDYTNASDRRTARLALVMYQAGETKSNRTIVINPGGPGESGTSFAWEMGELFSRNYTDHTMDVLGFDPRGVNMSAPSYSCFEQDVYRDRWFALASQFPETAKDPFDHLRLTDAYSNATWKACDQRFNDVGRFLSTAFVARDLESIRAALGEETLSAYMISYGTNIATTYTQMFPDRVGRMVLDGIDPPDLDQAIEGFGTESLEDIDKTFIDGVVGECVRSGPQGCALVKDNTTTAEELKWSMYEVFDRIKAYPLPATHPELGPGIITWGALARITYDGLFDPSTWPVLASMLDGLRTGDGTLVLQMQEWSYDPTPGITPPEQPRWKGIKTPNTTSVELSAAVTCSDSYDDERHDMDWWNELQMSMVNRSYIGGSANFEYVFPCKSFKTQVAEVYRGRWDHDLQSPVLLIGGTHDPATPLQNAHHIHDLLGKGNSQLVEHHGYGHTSLVDPSECTEQIKRDVFLHGKMPEADVTQCFADSKPYPHTGSPSAAGIVDLQRTQKIRGRKGWTRMRPSLRTLSRAM</sequence>
<feature type="domain" description="AB hydrolase-1" evidence="4">
    <location>
        <begin position="121"/>
        <end position="298"/>
    </location>
</feature>
<dbReference type="InterPro" id="IPR051601">
    <property type="entry name" value="Serine_prot/Carboxylest_S33"/>
</dbReference>
<keyword evidence="3" id="KW-0812">Transmembrane</keyword>
<feature type="transmembrane region" description="Helical" evidence="3">
    <location>
        <begin position="20"/>
        <end position="41"/>
    </location>
</feature>
<reference evidence="6" key="1">
    <citation type="journal article" date="2023" name="PhytoFront">
        <title>Draft Genome Resources of Seven Strains of Tilletia horrida, Causal Agent of Kernel Smut of Rice.</title>
        <authorList>
            <person name="Khanal S."/>
            <person name="Antony Babu S."/>
            <person name="Zhou X.G."/>
        </authorList>
    </citation>
    <scope>NUCLEOTIDE SEQUENCE</scope>
    <source>
        <strain evidence="6">TX3</strain>
    </source>
</reference>
<dbReference type="EMBL" id="JAPDMQ010000015">
    <property type="protein sequence ID" value="KAK0540345.1"/>
    <property type="molecule type" value="Genomic_DNA"/>
</dbReference>
<dbReference type="Pfam" id="PF00561">
    <property type="entry name" value="Abhydrolase_1"/>
    <property type="match status" value="1"/>
</dbReference>
<dbReference type="PANTHER" id="PTHR43248">
    <property type="entry name" value="2-SUCCINYL-6-HYDROXY-2,4-CYCLOHEXADIENE-1-CARBOXYLATE SYNTHASE"/>
    <property type="match status" value="1"/>
</dbReference>